<reference evidence="3 4" key="1">
    <citation type="submission" date="2024-02" db="EMBL/GenBank/DDBJ databases">
        <title>Chromosome-scale genome assembly of the rough periwinkle Littorina saxatilis.</title>
        <authorList>
            <person name="De Jode A."/>
            <person name="Faria R."/>
            <person name="Formenti G."/>
            <person name="Sims Y."/>
            <person name="Smith T.P."/>
            <person name="Tracey A."/>
            <person name="Wood J.M.D."/>
            <person name="Zagrodzka Z.B."/>
            <person name="Johannesson K."/>
            <person name="Butlin R.K."/>
            <person name="Leder E.H."/>
        </authorList>
    </citation>
    <scope>NUCLEOTIDE SEQUENCE [LARGE SCALE GENOMIC DNA]</scope>
    <source>
        <strain evidence="3">Snail1</strain>
        <tissue evidence="3">Muscle</tissue>
    </source>
</reference>
<feature type="region of interest" description="Disordered" evidence="1">
    <location>
        <begin position="210"/>
        <end position="281"/>
    </location>
</feature>
<feature type="region of interest" description="Disordered" evidence="1">
    <location>
        <begin position="154"/>
        <end position="193"/>
    </location>
</feature>
<keyword evidence="4" id="KW-1185">Reference proteome</keyword>
<evidence type="ECO:0000313" key="4">
    <source>
        <dbReference type="Proteomes" id="UP001374579"/>
    </source>
</evidence>
<dbReference type="CDD" id="cd10574">
    <property type="entry name" value="EVH1_SPRED-like"/>
    <property type="match status" value="1"/>
</dbReference>
<dbReference type="Pfam" id="PF00568">
    <property type="entry name" value="WH1"/>
    <property type="match status" value="1"/>
</dbReference>
<dbReference type="SMART" id="SM00461">
    <property type="entry name" value="WH1"/>
    <property type="match status" value="1"/>
</dbReference>
<feature type="region of interest" description="Disordered" evidence="1">
    <location>
        <begin position="300"/>
        <end position="349"/>
    </location>
</feature>
<dbReference type="InterPro" id="IPR000697">
    <property type="entry name" value="WH1/EVH1_dom"/>
</dbReference>
<dbReference type="InterPro" id="IPR041937">
    <property type="entry name" value="SPRE_EVH1"/>
</dbReference>
<dbReference type="InterPro" id="IPR007875">
    <property type="entry name" value="Sprouty"/>
</dbReference>
<name>A0AAN9BEA2_9CAEN</name>
<evidence type="ECO:0000256" key="1">
    <source>
        <dbReference type="SAM" id="MobiDB-lite"/>
    </source>
</evidence>
<dbReference type="EMBL" id="JBAMIC010000008">
    <property type="protein sequence ID" value="KAK7104438.1"/>
    <property type="molecule type" value="Genomic_DNA"/>
</dbReference>
<evidence type="ECO:0000259" key="2">
    <source>
        <dbReference type="PROSITE" id="PS50229"/>
    </source>
</evidence>
<dbReference type="GO" id="GO:0019901">
    <property type="term" value="F:protein kinase binding"/>
    <property type="evidence" value="ECO:0007669"/>
    <property type="project" value="TreeGrafter"/>
</dbReference>
<dbReference type="InterPro" id="IPR011993">
    <property type="entry name" value="PH-like_dom_sf"/>
</dbReference>
<sequence length="468" mass="51517">MTNHHANNGDYLVEVQAQVMTRDDSTQCWVPMGGGGLSAVKLCKLARDRHSPTTIANTTNASDPRPEYVIHGERLADKSVVLDCVLKKDIQYTKANPKFHHWNTDDKRFGLTFERCDDAKAFDHGIRHAVAELNEGVGGDGEDRVFQIVDLPLGRKNSSSHSASTTSTTTSSPSPHSPSTVLPPGSTDPFVYAHPHANHHHLHRVHYMPARNKPKNGSMAGGGRDCDRDKDGGGGSPSSDSSPRKSDSIESWSGVTDDVWVRSDDHTSGKSDTGLLDGDGVGGYKDEPYVIFAKNKAGNPHEYSYPTLEPKHKPPAKRESTSKKQPPITQTYPPLPIKAKTNKKHKSEQSRRLVTNRARCKHCRVMFNQEENQRGSCDSAPDTMAQCIECVTCVSCTKCLIYHCMSDADGEYRHPCECDSSDETNCRKWTALTILSFFIPCLWCYLPLHACHKCGTACGMCGGRHKAA</sequence>
<comment type="caution">
    <text evidence="3">The sequence shown here is derived from an EMBL/GenBank/DDBJ whole genome shotgun (WGS) entry which is preliminary data.</text>
</comment>
<accession>A0AAN9BEA2</accession>
<dbReference type="Proteomes" id="UP001374579">
    <property type="component" value="Unassembled WGS sequence"/>
</dbReference>
<dbReference type="PANTHER" id="PTHR11202">
    <property type="entry name" value="SPROUTY-RELATED, EVH1 DOMAIN-CONTAINING PROTEIN FAMILY MEMBER"/>
    <property type="match status" value="1"/>
</dbReference>
<dbReference type="PANTHER" id="PTHR11202:SF3">
    <property type="entry name" value="SPROUTY-RELATED PROTEIN WITH EVH-1 DOMAIN, ISOFORM C"/>
    <property type="match status" value="1"/>
</dbReference>
<feature type="compositionally biased region" description="Low complexity" evidence="1">
    <location>
        <begin position="159"/>
        <end position="180"/>
    </location>
</feature>
<evidence type="ECO:0000313" key="3">
    <source>
        <dbReference type="EMBL" id="KAK7104438.1"/>
    </source>
</evidence>
<feature type="compositionally biased region" description="Polar residues" evidence="1">
    <location>
        <begin position="323"/>
        <end position="332"/>
    </location>
</feature>
<dbReference type="PROSITE" id="PS50229">
    <property type="entry name" value="WH1"/>
    <property type="match status" value="1"/>
</dbReference>
<dbReference type="Pfam" id="PF05210">
    <property type="entry name" value="Sprouty"/>
    <property type="match status" value="1"/>
</dbReference>
<dbReference type="GO" id="GO:0043409">
    <property type="term" value="P:negative regulation of MAPK cascade"/>
    <property type="evidence" value="ECO:0007669"/>
    <property type="project" value="TreeGrafter"/>
</dbReference>
<dbReference type="Gene3D" id="2.30.29.30">
    <property type="entry name" value="Pleckstrin-homology domain (PH domain)/Phosphotyrosine-binding domain (PTB)"/>
    <property type="match status" value="1"/>
</dbReference>
<feature type="compositionally biased region" description="Basic and acidic residues" evidence="1">
    <location>
        <begin position="259"/>
        <end position="269"/>
    </location>
</feature>
<proteinExistence type="predicted"/>
<organism evidence="3 4">
    <name type="scientific">Littorina saxatilis</name>
    <dbReference type="NCBI Taxonomy" id="31220"/>
    <lineage>
        <taxon>Eukaryota</taxon>
        <taxon>Metazoa</taxon>
        <taxon>Spiralia</taxon>
        <taxon>Lophotrochozoa</taxon>
        <taxon>Mollusca</taxon>
        <taxon>Gastropoda</taxon>
        <taxon>Caenogastropoda</taxon>
        <taxon>Littorinimorpha</taxon>
        <taxon>Littorinoidea</taxon>
        <taxon>Littorinidae</taxon>
        <taxon>Littorina</taxon>
    </lineage>
</organism>
<dbReference type="PROSITE" id="PS51227">
    <property type="entry name" value="SPR"/>
    <property type="match status" value="1"/>
</dbReference>
<feature type="compositionally biased region" description="Basic and acidic residues" evidence="1">
    <location>
        <begin position="309"/>
        <end position="322"/>
    </location>
</feature>
<feature type="domain" description="WH1" evidence="2">
    <location>
        <begin position="4"/>
        <end position="133"/>
    </location>
</feature>
<dbReference type="AlphaFoldDB" id="A0AAN9BEA2"/>
<protein>
    <recommendedName>
        <fullName evidence="2">WH1 domain-containing protein</fullName>
    </recommendedName>
</protein>
<dbReference type="SUPFAM" id="SSF50729">
    <property type="entry name" value="PH domain-like"/>
    <property type="match status" value="1"/>
</dbReference>
<dbReference type="GO" id="GO:0016020">
    <property type="term" value="C:membrane"/>
    <property type="evidence" value="ECO:0007669"/>
    <property type="project" value="InterPro"/>
</dbReference>
<gene>
    <name evidence="3" type="ORF">V1264_019157</name>
</gene>